<organism evidence="1 2">
    <name type="scientific">Streptomyces coffeae</name>
    <dbReference type="NCBI Taxonomy" id="621382"/>
    <lineage>
        <taxon>Bacteria</taxon>
        <taxon>Bacillati</taxon>
        <taxon>Actinomycetota</taxon>
        <taxon>Actinomycetes</taxon>
        <taxon>Kitasatosporales</taxon>
        <taxon>Streptomycetaceae</taxon>
        <taxon>Streptomyces</taxon>
    </lineage>
</organism>
<evidence type="ECO:0000313" key="2">
    <source>
        <dbReference type="Proteomes" id="UP000634229"/>
    </source>
</evidence>
<name>A0ABS1N519_9ACTN</name>
<keyword evidence="2" id="KW-1185">Reference proteome</keyword>
<dbReference type="Proteomes" id="UP000634229">
    <property type="component" value="Unassembled WGS sequence"/>
</dbReference>
<sequence length="142" mass="15790">MLDGIRSTATALDSELLRIHRSCTGLFDELPGHAWSQDAAEKGDDNPLKQNDHSCDALRYAVHSTAHEWRHLLTAPGGAEGYTLPANRCRYPTSAAACVFRRAELWLHRSKVRGPRVWTTVGDFILSSGASQEKQQYNDPSQ</sequence>
<evidence type="ECO:0000313" key="1">
    <source>
        <dbReference type="EMBL" id="MBL1095172.1"/>
    </source>
</evidence>
<comment type="caution">
    <text evidence="1">The sequence shown here is derived from an EMBL/GenBank/DDBJ whole genome shotgun (WGS) entry which is preliminary data.</text>
</comment>
<dbReference type="RefSeq" id="WP_201870475.1">
    <property type="nucleotide sequence ID" value="NZ_JAERRF010000001.1"/>
</dbReference>
<protein>
    <submittedName>
        <fullName evidence="1">Uncharacterized protein</fullName>
    </submittedName>
</protein>
<dbReference type="EMBL" id="JAERRF010000001">
    <property type="protein sequence ID" value="MBL1095172.1"/>
    <property type="molecule type" value="Genomic_DNA"/>
</dbReference>
<gene>
    <name evidence="1" type="ORF">JK363_00495</name>
</gene>
<dbReference type="Gene3D" id="3.30.420.280">
    <property type="match status" value="1"/>
</dbReference>
<accession>A0ABS1N519</accession>
<reference evidence="1 2" key="1">
    <citation type="submission" date="2021-01" db="EMBL/GenBank/DDBJ databases">
        <title>WGS of actinomycetes isolated from Thailand.</title>
        <authorList>
            <person name="Thawai C."/>
        </authorList>
    </citation>
    <scope>NUCLEOTIDE SEQUENCE [LARGE SCALE GENOMIC DNA]</scope>
    <source>
        <strain evidence="1 2">CA1R205</strain>
    </source>
</reference>
<proteinExistence type="predicted"/>